<dbReference type="InterPro" id="IPR053013">
    <property type="entry name" value="LAT"/>
</dbReference>
<evidence type="ECO:0000313" key="1">
    <source>
        <dbReference type="EMBL" id="ODV95955.1"/>
    </source>
</evidence>
<dbReference type="PANTHER" id="PTHR34815">
    <property type="entry name" value="LYSINE ACETYLTRANSFERASE"/>
    <property type="match status" value="1"/>
</dbReference>
<dbReference type="AlphaFoldDB" id="A0A1E4TW16"/>
<accession>A0A1E4TW16</accession>
<dbReference type="Proteomes" id="UP000094236">
    <property type="component" value="Unassembled WGS sequence"/>
</dbReference>
<evidence type="ECO:0000313" key="2">
    <source>
        <dbReference type="Proteomes" id="UP000094236"/>
    </source>
</evidence>
<reference evidence="2" key="1">
    <citation type="submission" date="2016-05" db="EMBL/GenBank/DDBJ databases">
        <title>Comparative genomics of biotechnologically important yeasts.</title>
        <authorList>
            <consortium name="DOE Joint Genome Institute"/>
            <person name="Riley R."/>
            <person name="Haridas S."/>
            <person name="Wolfe K.H."/>
            <person name="Lopes M.R."/>
            <person name="Hittinger C.T."/>
            <person name="Goker M."/>
            <person name="Salamov A."/>
            <person name="Wisecaver J."/>
            <person name="Long T.M."/>
            <person name="Aerts A.L."/>
            <person name="Barry K."/>
            <person name="Choi C."/>
            <person name="Clum A."/>
            <person name="Coughlan A.Y."/>
            <person name="Deshpande S."/>
            <person name="Douglass A.P."/>
            <person name="Hanson S.J."/>
            <person name="Klenk H.-P."/>
            <person name="Labutti K."/>
            <person name="Lapidus A."/>
            <person name="Lindquist E."/>
            <person name="Lipzen A."/>
            <person name="Meier-Kolthoff J.P."/>
            <person name="Ohm R.A."/>
            <person name="Otillar R.P."/>
            <person name="Pangilinan J."/>
            <person name="Peng Y."/>
            <person name="Rokas A."/>
            <person name="Rosa C.A."/>
            <person name="Scheuner C."/>
            <person name="Sibirny A.A."/>
            <person name="Slot J.C."/>
            <person name="Stielow J.B."/>
            <person name="Sun H."/>
            <person name="Kurtzman C.P."/>
            <person name="Blackwell M."/>
            <person name="Grigoriev I.V."/>
            <person name="Jeffries T.W."/>
        </authorList>
    </citation>
    <scope>NUCLEOTIDE SEQUENCE [LARGE SCALE GENOMIC DNA]</scope>
    <source>
        <strain evidence="2">NRRL Y-2460</strain>
    </source>
</reference>
<organism evidence="1 2">
    <name type="scientific">Pachysolen tannophilus NRRL Y-2460</name>
    <dbReference type="NCBI Taxonomy" id="669874"/>
    <lineage>
        <taxon>Eukaryota</taxon>
        <taxon>Fungi</taxon>
        <taxon>Dikarya</taxon>
        <taxon>Ascomycota</taxon>
        <taxon>Saccharomycotina</taxon>
        <taxon>Pichiomycetes</taxon>
        <taxon>Pachysolenaceae</taxon>
        <taxon>Pachysolen</taxon>
    </lineage>
</organism>
<dbReference type="EMBL" id="KV454013">
    <property type="protein sequence ID" value="ODV95955.1"/>
    <property type="molecule type" value="Genomic_DNA"/>
</dbReference>
<dbReference type="OrthoDB" id="2020070at2759"/>
<name>A0A1E4TW16_PACTA</name>
<protein>
    <recommendedName>
        <fullName evidence="3">N-acetyltransferase domain-containing protein</fullName>
    </recommendedName>
</protein>
<gene>
    <name evidence="1" type="ORF">PACTADRAFT_33149</name>
</gene>
<sequence length="431" mass="50586">MLKFEEYLVDSFNVFDFSCNVDLAKQILNIIAPDFKGNLTEELFVNNELAILGSGKELWQQFYLKDLKTMQIVCSFRIIVKNGFKVVKCKKQSDGKVKFLLMTLVHTHPDYRKMGLLQRFISSVMENYQNELASLGEEVEFSLQSLKETDFEIYWYLYSVIDQYYKKFGFQSFDMEWLVFDKVYEDGLITLVEKDKKDKRNYNDDMELISLLYAKHFPKTVQRLLTSEKYLSFENFEGDNNISVSFQNHSLDFFFDRDNLICNEFNAGEPNRDRSIGLIIKHSHIGKETFVLFSCDLICSGLLLSKLFTNLDSNIRVERKLITNDMDIIVSHVIKTYLKNFNFLVNHPMFDKNFSKNLKISITKADVVAKDRETKDFIVNELLNNIFLKNGSWKLVQSNETHFLPMMKKADEEFGNKNTLKWINNGIWCFG</sequence>
<dbReference type="PANTHER" id="PTHR34815:SF2">
    <property type="entry name" value="N-ACETYLTRANSFERASE DOMAIN-CONTAINING PROTEIN"/>
    <property type="match status" value="1"/>
</dbReference>
<keyword evidence="2" id="KW-1185">Reference proteome</keyword>
<proteinExistence type="predicted"/>
<evidence type="ECO:0008006" key="3">
    <source>
        <dbReference type="Google" id="ProtNLM"/>
    </source>
</evidence>